<accession>A0A397S9B0</accession>
<sequence>FLKIKKIFGGERSALATIFFEPNTSGFNLSSILRTKPISYWKNYNSATIIEASYFLEKDKG</sequence>
<comment type="caution">
    <text evidence="1">The sequence shown here is derived from an EMBL/GenBank/DDBJ whole genome shotgun (WGS) entry which is preliminary data.</text>
</comment>
<organism evidence="1 2">
    <name type="scientific">Glomus cerebriforme</name>
    <dbReference type="NCBI Taxonomy" id="658196"/>
    <lineage>
        <taxon>Eukaryota</taxon>
        <taxon>Fungi</taxon>
        <taxon>Fungi incertae sedis</taxon>
        <taxon>Mucoromycota</taxon>
        <taxon>Glomeromycotina</taxon>
        <taxon>Glomeromycetes</taxon>
        <taxon>Glomerales</taxon>
        <taxon>Glomeraceae</taxon>
        <taxon>Glomus</taxon>
    </lineage>
</organism>
<evidence type="ECO:0000313" key="1">
    <source>
        <dbReference type="EMBL" id="RIA79301.1"/>
    </source>
</evidence>
<feature type="non-terminal residue" evidence="1">
    <location>
        <position position="1"/>
    </location>
</feature>
<proteinExistence type="predicted"/>
<protein>
    <submittedName>
        <fullName evidence="1">Uncharacterized protein</fullName>
    </submittedName>
</protein>
<dbReference type="OrthoDB" id="2444511at2759"/>
<dbReference type="EMBL" id="QKYT01001383">
    <property type="protein sequence ID" value="RIA79301.1"/>
    <property type="molecule type" value="Genomic_DNA"/>
</dbReference>
<reference evidence="1 2" key="1">
    <citation type="submission" date="2018-06" db="EMBL/GenBank/DDBJ databases">
        <title>Comparative genomics reveals the genomic features of Rhizophagus irregularis, R. cerebriforme, R. diaphanum and Gigaspora rosea, and their symbiotic lifestyle signature.</title>
        <authorList>
            <person name="Morin E."/>
            <person name="San Clemente H."/>
            <person name="Chen E.C.H."/>
            <person name="De La Providencia I."/>
            <person name="Hainaut M."/>
            <person name="Kuo A."/>
            <person name="Kohler A."/>
            <person name="Murat C."/>
            <person name="Tang N."/>
            <person name="Roy S."/>
            <person name="Loubradou J."/>
            <person name="Henrissat B."/>
            <person name="Grigoriev I.V."/>
            <person name="Corradi N."/>
            <person name="Roux C."/>
            <person name="Martin F.M."/>
        </authorList>
    </citation>
    <scope>NUCLEOTIDE SEQUENCE [LARGE SCALE GENOMIC DNA]</scope>
    <source>
        <strain evidence="1 2">DAOM 227022</strain>
    </source>
</reference>
<name>A0A397S9B0_9GLOM</name>
<evidence type="ECO:0000313" key="2">
    <source>
        <dbReference type="Proteomes" id="UP000265703"/>
    </source>
</evidence>
<gene>
    <name evidence="1" type="ORF">C1645_841014</name>
</gene>
<dbReference type="AlphaFoldDB" id="A0A397S9B0"/>
<keyword evidence="2" id="KW-1185">Reference proteome</keyword>
<dbReference type="Proteomes" id="UP000265703">
    <property type="component" value="Unassembled WGS sequence"/>
</dbReference>